<dbReference type="STRING" id="273063.STK_00965"/>
<dbReference type="AlphaFoldDB" id="F9VMK0"/>
<dbReference type="KEGG" id="sto:STK_00965"/>
<name>F9VMK0_SULTO</name>
<gene>
    <name evidence="1" type="ordered locus">STK_00965</name>
</gene>
<accession>F9VMK0</accession>
<proteinExistence type="predicted"/>
<keyword evidence="2" id="KW-1185">Reference proteome</keyword>
<dbReference type="Proteomes" id="UP000001015">
    <property type="component" value="Chromosome"/>
</dbReference>
<dbReference type="EMBL" id="BA000023">
    <property type="protein sequence ID" value="BAK54146.1"/>
    <property type="molecule type" value="Genomic_DNA"/>
</dbReference>
<reference evidence="2" key="1">
    <citation type="journal article" date="2001" name="DNA Res.">
        <title>Complete genome sequence of an aerobic thermoacidophilic Crenarchaeon, Sulfolobus tokodaii strain7.</title>
        <authorList>
            <person name="Kawarabayasi Y."/>
            <person name="Hino Y."/>
            <person name="Horikawa H."/>
            <person name="Jin-no K."/>
            <person name="Takahashi M."/>
            <person name="Sekine M."/>
            <person name="Baba S."/>
            <person name="Ankai A."/>
            <person name="Kosugi H."/>
            <person name="Hosoyama A."/>
            <person name="Fukui S."/>
            <person name="Nagai Y."/>
            <person name="Nishijima K."/>
            <person name="Otsuka R."/>
            <person name="Nakazawa H."/>
            <person name="Takamiya M."/>
            <person name="Kato Y."/>
            <person name="Yoshizawa T."/>
            <person name="Tanaka T."/>
            <person name="Kudoh Y."/>
            <person name="Yamazaki J."/>
            <person name="Kushida N."/>
            <person name="Oguchi A."/>
            <person name="Aoki K."/>
            <person name="Masuda S."/>
            <person name="Yanagii M."/>
            <person name="Nishimura M."/>
            <person name="Yamagishi A."/>
            <person name="Oshima T."/>
            <person name="Kikuchi H."/>
        </authorList>
    </citation>
    <scope>NUCLEOTIDE SEQUENCE [LARGE SCALE GENOMIC DNA]</scope>
    <source>
        <strain evidence="2">DSM 16993 / JCM 10545 / NBRC 100140 / 7</strain>
    </source>
</reference>
<sequence>MMKCTKCGYMTLGRIKCPKCGGDLTNVEEIEGKVLFSWILNVTPENLEEKYYLSLVETQNGKVLCKSLERYEGRVKVKNGECIKYV</sequence>
<dbReference type="PATRIC" id="fig|273063.9.peg.121"/>
<protein>
    <submittedName>
        <fullName evidence="1">Uncharacterized protein</fullName>
    </submittedName>
</protein>
<organism evidence="1 2">
    <name type="scientific">Sulfurisphaera tokodaii (strain DSM 16993 / JCM 10545 / NBRC 100140 / 7)</name>
    <name type="common">Sulfolobus tokodaii</name>
    <dbReference type="NCBI Taxonomy" id="273063"/>
    <lineage>
        <taxon>Archaea</taxon>
        <taxon>Thermoproteota</taxon>
        <taxon>Thermoprotei</taxon>
        <taxon>Sulfolobales</taxon>
        <taxon>Sulfolobaceae</taxon>
        <taxon>Sulfurisphaera</taxon>
    </lineage>
</organism>
<dbReference type="eggNOG" id="arCOG01285">
    <property type="taxonomic scope" value="Archaea"/>
</dbReference>
<evidence type="ECO:0000313" key="1">
    <source>
        <dbReference type="EMBL" id="BAK54146.1"/>
    </source>
</evidence>
<evidence type="ECO:0000313" key="2">
    <source>
        <dbReference type="Proteomes" id="UP000001015"/>
    </source>
</evidence>